<evidence type="ECO:0000313" key="11">
    <source>
        <dbReference type="Proteomes" id="UP000534870"/>
    </source>
</evidence>
<protein>
    <submittedName>
        <fullName evidence="10">Outer membrane protein transport protein</fullName>
    </submittedName>
</protein>
<evidence type="ECO:0000256" key="7">
    <source>
        <dbReference type="ARBA" id="ARBA00023237"/>
    </source>
</evidence>
<evidence type="ECO:0000256" key="2">
    <source>
        <dbReference type="ARBA" id="ARBA00008163"/>
    </source>
</evidence>
<dbReference type="PANTHER" id="PTHR35093">
    <property type="entry name" value="OUTER MEMBRANE PROTEIN NMB0088-RELATED"/>
    <property type="match status" value="1"/>
</dbReference>
<accession>A0A7Y7IV75</accession>
<dbReference type="EMBL" id="JABXXP010000064">
    <property type="protein sequence ID" value="NVN10693.1"/>
    <property type="molecule type" value="Genomic_DNA"/>
</dbReference>
<sequence length="456" mass="47511">MTMKPPKAGTFLLAPALTALRPVILSPIALSMLAPGAHAAGLALRDGDATSTANAYVGGVSRAGDAATVSLNPAGLSLLPSSEFYGNVFYIDPTARFSGRNRGADGRPTPGSTGGGNIDPSGSGGSFGAWKVTDRLAIGLGVTVPYGVRMNYPTDWVGRYQSLVTHVSDYDLTLAASYRLTPKLSIGLGPRMDFLTGRFTRALNLASVNLASVNLASGPIPGNSVADISGNGFAFGYVAGMLYMPDSRTRIGVAYHSRMGIALSGRTQLAAAPVLAQIPFVRAAFAEAGGHVSGQITLPDSVDFGVTRAVTDRLSVSLQGEWTHWSLLSELNFTTDHPGGASTSFAVNWRDTWFGGIAGTYRLTPAVTLRGGFSYDQSASADAATRITQAPDSDRYTLAGGVEYTPLPRLSLELSYAHLFTPAAPIDATSAPEAGTLTGTYHDSANVVALGSHLRF</sequence>
<evidence type="ECO:0000256" key="3">
    <source>
        <dbReference type="ARBA" id="ARBA00022452"/>
    </source>
</evidence>
<feature type="compositionally biased region" description="Gly residues" evidence="8">
    <location>
        <begin position="112"/>
        <end position="122"/>
    </location>
</feature>
<evidence type="ECO:0000256" key="6">
    <source>
        <dbReference type="ARBA" id="ARBA00023136"/>
    </source>
</evidence>
<reference evidence="10 11" key="1">
    <citation type="submission" date="2020-06" db="EMBL/GenBank/DDBJ databases">
        <title>Description of novel acetic acid bacteria.</title>
        <authorList>
            <person name="Sombolestani A."/>
        </authorList>
    </citation>
    <scope>NUCLEOTIDE SEQUENCE [LARGE SCALE GENOMIC DNA]</scope>
    <source>
        <strain evidence="10 11">LMG 31431</strain>
    </source>
</reference>
<evidence type="ECO:0000313" key="10">
    <source>
        <dbReference type="EMBL" id="NVN10693.1"/>
    </source>
</evidence>
<evidence type="ECO:0000256" key="4">
    <source>
        <dbReference type="ARBA" id="ARBA00022692"/>
    </source>
</evidence>
<dbReference type="GO" id="GO:0009279">
    <property type="term" value="C:cell outer membrane"/>
    <property type="evidence" value="ECO:0007669"/>
    <property type="project" value="UniProtKB-SubCell"/>
</dbReference>
<dbReference type="Proteomes" id="UP000534870">
    <property type="component" value="Unassembled WGS sequence"/>
</dbReference>
<keyword evidence="4" id="KW-0812">Transmembrane</keyword>
<name>A0A7Y7IV75_9PROT</name>
<dbReference type="PANTHER" id="PTHR35093:SF8">
    <property type="entry name" value="OUTER MEMBRANE PROTEIN NMB0088-RELATED"/>
    <property type="match status" value="1"/>
</dbReference>
<proteinExistence type="inferred from homology"/>
<comment type="caution">
    <text evidence="10">The sequence shown here is derived from an EMBL/GenBank/DDBJ whole genome shotgun (WGS) entry which is preliminary data.</text>
</comment>
<organism evidence="10 11">
    <name type="scientific">Nguyenibacter vanlangensis</name>
    <dbReference type="NCBI Taxonomy" id="1216886"/>
    <lineage>
        <taxon>Bacteria</taxon>
        <taxon>Pseudomonadati</taxon>
        <taxon>Pseudomonadota</taxon>
        <taxon>Alphaproteobacteria</taxon>
        <taxon>Acetobacterales</taxon>
        <taxon>Acetobacteraceae</taxon>
        <taxon>Nguyenibacter</taxon>
    </lineage>
</organism>
<dbReference type="Gene3D" id="2.40.160.60">
    <property type="entry name" value="Outer membrane protein transport protein (OMPP1/FadL/TodX)"/>
    <property type="match status" value="1"/>
</dbReference>
<dbReference type="Pfam" id="PF03349">
    <property type="entry name" value="Toluene_X"/>
    <property type="match status" value="1"/>
</dbReference>
<evidence type="ECO:0000256" key="9">
    <source>
        <dbReference type="SAM" id="SignalP"/>
    </source>
</evidence>
<evidence type="ECO:0000256" key="5">
    <source>
        <dbReference type="ARBA" id="ARBA00022729"/>
    </source>
</evidence>
<dbReference type="GO" id="GO:0015483">
    <property type="term" value="F:long-chain fatty acid transporting porin activity"/>
    <property type="evidence" value="ECO:0007669"/>
    <property type="project" value="TreeGrafter"/>
</dbReference>
<evidence type="ECO:0000256" key="8">
    <source>
        <dbReference type="SAM" id="MobiDB-lite"/>
    </source>
</evidence>
<feature type="signal peptide" evidence="9">
    <location>
        <begin position="1"/>
        <end position="39"/>
    </location>
</feature>
<keyword evidence="7" id="KW-0998">Cell outer membrane</keyword>
<evidence type="ECO:0000256" key="1">
    <source>
        <dbReference type="ARBA" id="ARBA00004571"/>
    </source>
</evidence>
<keyword evidence="6" id="KW-0472">Membrane</keyword>
<comment type="similarity">
    <text evidence="2">Belongs to the OmpP1/FadL family.</text>
</comment>
<dbReference type="SUPFAM" id="SSF56935">
    <property type="entry name" value="Porins"/>
    <property type="match status" value="1"/>
</dbReference>
<keyword evidence="5 9" id="KW-0732">Signal</keyword>
<keyword evidence="3" id="KW-1134">Transmembrane beta strand</keyword>
<dbReference type="InterPro" id="IPR005017">
    <property type="entry name" value="OMPP1/FadL/TodX"/>
</dbReference>
<dbReference type="RefSeq" id="WP_176639456.1">
    <property type="nucleotide sequence ID" value="NZ_JABXXP010000064.1"/>
</dbReference>
<comment type="subcellular location">
    <subcellularLocation>
        <location evidence="1">Cell outer membrane</location>
        <topology evidence="1">Multi-pass membrane protein</topology>
    </subcellularLocation>
</comment>
<feature type="region of interest" description="Disordered" evidence="8">
    <location>
        <begin position="100"/>
        <end position="122"/>
    </location>
</feature>
<feature type="chain" id="PRO_5030699847" evidence="9">
    <location>
        <begin position="40"/>
        <end position="456"/>
    </location>
</feature>
<gene>
    <name evidence="10" type="ORF">HUK84_05965</name>
</gene>
<dbReference type="AlphaFoldDB" id="A0A7Y7IV75"/>